<proteinExistence type="predicted"/>
<reference evidence="2" key="1">
    <citation type="submission" date="2021-01" db="EMBL/GenBank/DDBJ databases">
        <authorList>
            <person name="Corre E."/>
            <person name="Pelletier E."/>
            <person name="Niang G."/>
            <person name="Scheremetjew M."/>
            <person name="Finn R."/>
            <person name="Kale V."/>
            <person name="Holt S."/>
            <person name="Cochrane G."/>
            <person name="Meng A."/>
            <person name="Brown T."/>
            <person name="Cohen L."/>
        </authorList>
    </citation>
    <scope>NUCLEOTIDE SEQUENCE</scope>
    <source>
        <strain evidence="2">PLY182g</strain>
    </source>
</reference>
<dbReference type="AlphaFoldDB" id="A0A7S0L762"/>
<protein>
    <submittedName>
        <fullName evidence="2">Uncharacterized protein</fullName>
    </submittedName>
</protein>
<gene>
    <name evidence="2" type="ORF">CPEL01642_LOCUS7637</name>
</gene>
<organism evidence="2">
    <name type="scientific">Coccolithus braarudii</name>
    <dbReference type="NCBI Taxonomy" id="221442"/>
    <lineage>
        <taxon>Eukaryota</taxon>
        <taxon>Haptista</taxon>
        <taxon>Haptophyta</taxon>
        <taxon>Prymnesiophyceae</taxon>
        <taxon>Coccolithales</taxon>
        <taxon>Coccolithaceae</taxon>
        <taxon>Coccolithus</taxon>
    </lineage>
</organism>
<name>A0A7S0L762_9EUKA</name>
<sequence>MSHAQLEDVMGRQFDYKNNRAITSQGDVVHMQHQPRGLYCIQYEPAPPMNQTHMMQADVCYSTRQALLWSARLNIGPEALKLLPTTTVDHGLTTITPAMLKAIETDDVRKQAYNSHNLHAATMPTSLAAKPGGRFIIDAWGPYKTPSVAHGATMLIGGSDEASGIAVSQQVRTHTTERYVAFVMRFAAEFEANGWVLVCVRVDNAPGLASPKFEEAMNNRSPPIDKEGASTYDPERVGKQERVWGIVQPHHCNDA</sequence>
<accession>A0A7S0L762</accession>
<dbReference type="EMBL" id="HBEY01015794">
    <property type="protein sequence ID" value="CAD8604302.1"/>
    <property type="molecule type" value="Transcribed_RNA"/>
</dbReference>
<feature type="region of interest" description="Disordered" evidence="1">
    <location>
        <begin position="213"/>
        <end position="233"/>
    </location>
</feature>
<evidence type="ECO:0000313" key="2">
    <source>
        <dbReference type="EMBL" id="CAD8604302.1"/>
    </source>
</evidence>
<evidence type="ECO:0000256" key="1">
    <source>
        <dbReference type="SAM" id="MobiDB-lite"/>
    </source>
</evidence>